<keyword evidence="2" id="KW-1133">Transmembrane helix</keyword>
<dbReference type="CDD" id="cd07992">
    <property type="entry name" value="LPLAT_AAK14816-like"/>
    <property type="match status" value="1"/>
</dbReference>
<evidence type="ECO:0000259" key="3">
    <source>
        <dbReference type="SMART" id="SM00563"/>
    </source>
</evidence>
<evidence type="ECO:0000256" key="1">
    <source>
        <dbReference type="SAM" id="MobiDB-lite"/>
    </source>
</evidence>
<dbReference type="InterPro" id="IPR002123">
    <property type="entry name" value="Plipid/glycerol_acylTrfase"/>
</dbReference>
<dbReference type="eggNOG" id="ENOG502SI2A">
    <property type="taxonomic scope" value="Eukaryota"/>
</dbReference>
<dbReference type="GO" id="GO:0016287">
    <property type="term" value="F:glycerone-phosphate O-acyltransferase activity"/>
    <property type="evidence" value="ECO:0007669"/>
    <property type="project" value="TreeGrafter"/>
</dbReference>
<feature type="region of interest" description="Disordered" evidence="1">
    <location>
        <begin position="520"/>
        <end position="539"/>
    </location>
</feature>
<feature type="transmembrane region" description="Helical" evidence="2">
    <location>
        <begin position="385"/>
        <end position="406"/>
    </location>
</feature>
<accession>S8FUK3</accession>
<feature type="transmembrane region" description="Helical" evidence="2">
    <location>
        <begin position="346"/>
        <end position="365"/>
    </location>
</feature>
<feature type="domain" description="Phospholipid/glycerol acyltransferase" evidence="3">
    <location>
        <begin position="38"/>
        <end position="183"/>
    </location>
</feature>
<gene>
    <name evidence="4" type="ORF">FOMPIDRAFT_95837</name>
</gene>
<dbReference type="OrthoDB" id="1044435at2759"/>
<name>S8FUK3_FOMSC</name>
<dbReference type="Proteomes" id="UP000015241">
    <property type="component" value="Unassembled WGS sequence"/>
</dbReference>
<dbReference type="InParanoid" id="S8FUK3"/>
<keyword evidence="4" id="KW-0808">Transferase</keyword>
<reference evidence="4 5" key="1">
    <citation type="journal article" date="2012" name="Science">
        <title>The Paleozoic origin of enzymatic lignin decomposition reconstructed from 31 fungal genomes.</title>
        <authorList>
            <person name="Floudas D."/>
            <person name="Binder M."/>
            <person name="Riley R."/>
            <person name="Barry K."/>
            <person name="Blanchette R.A."/>
            <person name="Henrissat B."/>
            <person name="Martinez A.T."/>
            <person name="Otillar R."/>
            <person name="Spatafora J.W."/>
            <person name="Yadav J.S."/>
            <person name="Aerts A."/>
            <person name="Benoit I."/>
            <person name="Boyd A."/>
            <person name="Carlson A."/>
            <person name="Copeland A."/>
            <person name="Coutinho P.M."/>
            <person name="de Vries R.P."/>
            <person name="Ferreira P."/>
            <person name="Findley K."/>
            <person name="Foster B."/>
            <person name="Gaskell J."/>
            <person name="Glotzer D."/>
            <person name="Gorecki P."/>
            <person name="Heitman J."/>
            <person name="Hesse C."/>
            <person name="Hori C."/>
            <person name="Igarashi K."/>
            <person name="Jurgens J.A."/>
            <person name="Kallen N."/>
            <person name="Kersten P."/>
            <person name="Kohler A."/>
            <person name="Kuees U."/>
            <person name="Kumar T.K.A."/>
            <person name="Kuo A."/>
            <person name="LaButti K."/>
            <person name="Larrondo L.F."/>
            <person name="Lindquist E."/>
            <person name="Ling A."/>
            <person name="Lombard V."/>
            <person name="Lucas S."/>
            <person name="Lundell T."/>
            <person name="Martin R."/>
            <person name="McLaughlin D.J."/>
            <person name="Morgenstern I."/>
            <person name="Morin E."/>
            <person name="Murat C."/>
            <person name="Nagy L.G."/>
            <person name="Nolan M."/>
            <person name="Ohm R.A."/>
            <person name="Patyshakuliyeva A."/>
            <person name="Rokas A."/>
            <person name="Ruiz-Duenas F.J."/>
            <person name="Sabat G."/>
            <person name="Salamov A."/>
            <person name="Samejima M."/>
            <person name="Schmutz J."/>
            <person name="Slot J.C."/>
            <person name="St John F."/>
            <person name="Stenlid J."/>
            <person name="Sun H."/>
            <person name="Sun S."/>
            <person name="Syed K."/>
            <person name="Tsang A."/>
            <person name="Wiebenga A."/>
            <person name="Young D."/>
            <person name="Pisabarro A."/>
            <person name="Eastwood D.C."/>
            <person name="Martin F."/>
            <person name="Cullen D."/>
            <person name="Grigoriev I.V."/>
            <person name="Hibbett D.S."/>
        </authorList>
    </citation>
    <scope>NUCLEOTIDE SEQUENCE</scope>
    <source>
        <strain evidence="5">FP-58527</strain>
    </source>
</reference>
<dbReference type="PANTHER" id="PTHR31605">
    <property type="entry name" value="GLYCEROL-3-PHOSPHATE O-ACYLTRANSFERASE 1"/>
    <property type="match status" value="1"/>
</dbReference>
<keyword evidence="2" id="KW-0812">Transmembrane</keyword>
<feature type="compositionally biased region" description="Basic and acidic residues" evidence="1">
    <location>
        <begin position="102"/>
        <end position="111"/>
    </location>
</feature>
<dbReference type="SMART" id="SM00563">
    <property type="entry name" value="PlsC"/>
    <property type="match status" value="1"/>
</dbReference>
<keyword evidence="4" id="KW-0012">Acyltransferase</keyword>
<proteinExistence type="predicted"/>
<protein>
    <submittedName>
        <fullName evidence="4">Acyltransferase</fullName>
    </submittedName>
</protein>
<dbReference type="PANTHER" id="PTHR31605:SF0">
    <property type="entry name" value="GLYCEROL-3-PHOSPHATE O-ACYLTRANSFERASE 1"/>
    <property type="match status" value="1"/>
</dbReference>
<dbReference type="InterPro" id="IPR052744">
    <property type="entry name" value="GPAT/DAPAT"/>
</dbReference>
<dbReference type="SUPFAM" id="SSF69593">
    <property type="entry name" value="Glycerol-3-phosphate (1)-acyltransferase"/>
    <property type="match status" value="1"/>
</dbReference>
<dbReference type="Pfam" id="PF01553">
    <property type="entry name" value="Acyltransferase"/>
    <property type="match status" value="1"/>
</dbReference>
<dbReference type="GO" id="GO:0008654">
    <property type="term" value="P:phospholipid biosynthetic process"/>
    <property type="evidence" value="ECO:0007669"/>
    <property type="project" value="TreeGrafter"/>
</dbReference>
<dbReference type="HOGENOM" id="CLU_026175_1_0_1"/>
<feature type="region of interest" description="Disordered" evidence="1">
    <location>
        <begin position="92"/>
        <end position="112"/>
    </location>
</feature>
<dbReference type="AlphaFoldDB" id="S8FUK3"/>
<organism evidence="4 5">
    <name type="scientific">Fomitopsis schrenkii</name>
    <name type="common">Brown rot fungus</name>
    <dbReference type="NCBI Taxonomy" id="2126942"/>
    <lineage>
        <taxon>Eukaryota</taxon>
        <taxon>Fungi</taxon>
        <taxon>Dikarya</taxon>
        <taxon>Basidiomycota</taxon>
        <taxon>Agaricomycotina</taxon>
        <taxon>Agaricomycetes</taxon>
        <taxon>Polyporales</taxon>
        <taxon>Fomitopsis</taxon>
    </lineage>
</organism>
<evidence type="ECO:0000256" key="2">
    <source>
        <dbReference type="SAM" id="Phobius"/>
    </source>
</evidence>
<keyword evidence="5" id="KW-1185">Reference proteome</keyword>
<dbReference type="GO" id="GO:0004366">
    <property type="term" value="F:glycerol-3-phosphate O-acyltransferase activity"/>
    <property type="evidence" value="ECO:0007669"/>
    <property type="project" value="TreeGrafter"/>
</dbReference>
<sequence>MELKLMYRVLRALSDCALDFYSEVHVEGQHNVPADGPLIVVSCHHNEILDIATLAVTIPHRRPLSFWAKSSLFKNPLARAILVSSGSIPVRRNPNNASSANGDHHGGDEGGGRQALFRETFRALDAGAGGTVGVFPEGTSYTEPRIAQVKEGAAWAALEYLRWKEGRGEEGRLLVVPVGIVHTAKTRYRSRMLVRWGAPIDIASFIREHGAQTDDEVKAVVKKLTEEIEGRIVKLTINAPDWDTLHVARIARDMLWSEERNIAMRDFPDVSQSLIELLSASDPLPSLFRARTALLRYYSLLHYSTISHAHLTALLPNLRQPSLPTRVRATSLALRQLLATVLHPRFLVFLPPLLAHIPAYALAGLAKRTLASPREEETHAEFKAIFGMIGAGATYAVLGGVLARVVDRLPILGTVHKVVAQSHGIARAALEVVERLGDWLGRYGGIWRDRLVLMGCVYVTAKVLSKWHNGLVGANLIQAQRLVTALKLARGICASPSSNLAPNDLELYCTPPEPFSNPFIKRRGPAEAAPKPAAQRKTCPAQVPPSWKFIRPLLEARTEASYALADYLADVEMRDVPQGPASLRRLRQLGTCF</sequence>
<evidence type="ECO:0000313" key="4">
    <source>
        <dbReference type="EMBL" id="EPT04851.1"/>
    </source>
</evidence>
<evidence type="ECO:0000313" key="5">
    <source>
        <dbReference type="Proteomes" id="UP000015241"/>
    </source>
</evidence>
<dbReference type="STRING" id="743788.S8FUK3"/>
<dbReference type="EMBL" id="KE504125">
    <property type="protein sequence ID" value="EPT04851.1"/>
    <property type="molecule type" value="Genomic_DNA"/>
</dbReference>
<keyword evidence="2" id="KW-0472">Membrane</keyword>